<name>A0A2M7UZH7_9BACT</name>
<dbReference type="Pfam" id="PF06262">
    <property type="entry name" value="Zincin_1"/>
    <property type="match status" value="1"/>
</dbReference>
<dbReference type="Proteomes" id="UP000231538">
    <property type="component" value="Unassembled WGS sequence"/>
</dbReference>
<reference evidence="2" key="1">
    <citation type="submission" date="2017-09" db="EMBL/GenBank/DDBJ databases">
        <title>Depth-based differentiation of microbial function through sediment-hosted aquifers and enrichment of novel symbionts in the deep terrestrial subsurface.</title>
        <authorList>
            <person name="Probst A.J."/>
            <person name="Ladd B."/>
            <person name="Jarett J.K."/>
            <person name="Geller-Mcgrath D.E."/>
            <person name="Sieber C.M.K."/>
            <person name="Emerson J.B."/>
            <person name="Anantharaman K."/>
            <person name="Thomas B.C."/>
            <person name="Malmstrom R."/>
            <person name="Stieglmeier M."/>
            <person name="Klingl A."/>
            <person name="Woyke T."/>
            <person name="Ryan C.M."/>
            <person name="Banfield J.F."/>
        </authorList>
    </citation>
    <scope>NUCLEOTIDE SEQUENCE [LARGE SCALE GENOMIC DNA]</scope>
</reference>
<accession>A0A2M7UZH7</accession>
<gene>
    <name evidence="1" type="ORF">COX89_01915</name>
</gene>
<proteinExistence type="predicted"/>
<dbReference type="EMBL" id="PFPC01000055">
    <property type="protein sequence ID" value="PIZ89377.1"/>
    <property type="molecule type" value="Genomic_DNA"/>
</dbReference>
<dbReference type="AlphaFoldDB" id="A0A2M7UZH7"/>
<organism evidence="1 2">
    <name type="scientific">Candidatus Nealsonbacteria bacterium CG_4_10_14_0_2_um_filter_37_10</name>
    <dbReference type="NCBI Taxonomy" id="1974679"/>
    <lineage>
        <taxon>Bacteria</taxon>
        <taxon>Candidatus Nealsoniibacteriota</taxon>
    </lineage>
</organism>
<dbReference type="InterPro" id="IPR010428">
    <property type="entry name" value="Zincin_1"/>
</dbReference>
<dbReference type="CDD" id="cd12952">
    <property type="entry name" value="MMP_ACEL2062"/>
    <property type="match status" value="1"/>
</dbReference>
<dbReference type="Gene3D" id="3.30.2010.20">
    <property type="match status" value="1"/>
</dbReference>
<comment type="caution">
    <text evidence="1">The sequence shown here is derived from an EMBL/GenBank/DDBJ whole genome shotgun (WGS) entry which is preliminary data.</text>
</comment>
<evidence type="ECO:0000313" key="1">
    <source>
        <dbReference type="EMBL" id="PIZ89377.1"/>
    </source>
</evidence>
<evidence type="ECO:0000313" key="2">
    <source>
        <dbReference type="Proteomes" id="UP000231538"/>
    </source>
</evidence>
<protein>
    <submittedName>
        <fullName evidence="1">Uncharacterized protein</fullName>
    </submittedName>
</protein>
<dbReference type="InterPro" id="IPR038555">
    <property type="entry name" value="Zincin_1_sf"/>
</dbReference>
<sequence length="109" mass="12670">MTDVEFDNLITRAMDELPQEYIKGLDNVAIVMVDEPTAEQRQRMKIDNQHFLLGLYEGIPLTKRDAGYNLVLPDKITIFKNQIISISENDTEIFEQIKTKKSKLLFPRI</sequence>
<dbReference type="SUPFAM" id="SSF55486">
    <property type="entry name" value="Metalloproteases ('zincins'), catalytic domain"/>
    <property type="match status" value="1"/>
</dbReference>